<sequence>MDVLLQRPFQEGQTFREVIENKKTLVVFVRHPG</sequence>
<organism evidence="1 2">
    <name type="scientific">Mesobacillus foraminis</name>
    <dbReference type="NCBI Taxonomy" id="279826"/>
    <lineage>
        <taxon>Bacteria</taxon>
        <taxon>Bacillati</taxon>
        <taxon>Bacillota</taxon>
        <taxon>Bacilli</taxon>
        <taxon>Bacillales</taxon>
        <taxon>Bacillaceae</taxon>
        <taxon>Mesobacillus</taxon>
    </lineage>
</organism>
<evidence type="ECO:0000313" key="1">
    <source>
        <dbReference type="EMBL" id="TCN26234.1"/>
    </source>
</evidence>
<dbReference type="EMBL" id="SLVV01000004">
    <property type="protein sequence ID" value="TCN26234.1"/>
    <property type="molecule type" value="Genomic_DNA"/>
</dbReference>
<accession>A0A4R2BJT2</accession>
<dbReference type="Proteomes" id="UP000295689">
    <property type="component" value="Unassembled WGS sequence"/>
</dbReference>
<name>A0A4R2BJT2_9BACI</name>
<gene>
    <name evidence="1" type="ORF">EV146_104344</name>
</gene>
<reference evidence="1 2" key="1">
    <citation type="journal article" date="2015" name="Stand. Genomic Sci.">
        <title>Genomic Encyclopedia of Bacterial and Archaeal Type Strains, Phase III: the genomes of soil and plant-associated and newly described type strains.</title>
        <authorList>
            <person name="Whitman W.B."/>
            <person name="Woyke T."/>
            <person name="Klenk H.P."/>
            <person name="Zhou Y."/>
            <person name="Lilburn T.G."/>
            <person name="Beck B.J."/>
            <person name="De Vos P."/>
            <person name="Vandamme P."/>
            <person name="Eisen J.A."/>
            <person name="Garrity G."/>
            <person name="Hugenholtz P."/>
            <person name="Kyrpides N.C."/>
        </authorList>
    </citation>
    <scope>NUCLEOTIDE SEQUENCE [LARGE SCALE GENOMIC DNA]</scope>
    <source>
        <strain evidence="1 2">CV53</strain>
    </source>
</reference>
<dbReference type="AlphaFoldDB" id="A0A4R2BJT2"/>
<keyword evidence="2" id="KW-1185">Reference proteome</keyword>
<comment type="caution">
    <text evidence="1">The sequence shown here is derived from an EMBL/GenBank/DDBJ whole genome shotgun (WGS) entry which is preliminary data.</text>
</comment>
<evidence type="ECO:0000313" key="2">
    <source>
        <dbReference type="Proteomes" id="UP000295689"/>
    </source>
</evidence>
<protein>
    <submittedName>
        <fullName evidence="1">Uncharacterized protein</fullName>
    </submittedName>
</protein>
<proteinExistence type="predicted"/>